<gene>
    <name evidence="1" type="ORF">P9875_19330</name>
</gene>
<dbReference type="Proteomes" id="UP001219584">
    <property type="component" value="Chromosome"/>
</dbReference>
<accession>A0ABY8HZ08</accession>
<evidence type="ECO:0000313" key="1">
    <source>
        <dbReference type="EMBL" id="WFR77869.1"/>
    </source>
</evidence>
<organism evidence="1 2">
    <name type="scientific">Janthinobacterium rivuli</name>
    <dbReference type="NCBI Taxonomy" id="2751478"/>
    <lineage>
        <taxon>Bacteria</taxon>
        <taxon>Pseudomonadati</taxon>
        <taxon>Pseudomonadota</taxon>
        <taxon>Betaproteobacteria</taxon>
        <taxon>Burkholderiales</taxon>
        <taxon>Oxalobacteraceae</taxon>
        <taxon>Janthinobacterium</taxon>
    </lineage>
</organism>
<dbReference type="EMBL" id="CP121464">
    <property type="protein sequence ID" value="WFR77869.1"/>
    <property type="molecule type" value="Genomic_DNA"/>
</dbReference>
<protein>
    <submittedName>
        <fullName evidence="1">Uncharacterized protein</fullName>
    </submittedName>
</protein>
<dbReference type="RefSeq" id="WP_176390470.1">
    <property type="nucleotide sequence ID" value="NZ_CP121464.1"/>
</dbReference>
<name>A0ABY8HZ08_9BURK</name>
<sequence>MDDTDKKLIRARISWDTEVILHGILFTVSMFLEKKPVGKKRIKIQPALLLERHALPFPPVLSPCLLPPVRRMHTKLPRALYFHAAK</sequence>
<evidence type="ECO:0000313" key="2">
    <source>
        <dbReference type="Proteomes" id="UP001219584"/>
    </source>
</evidence>
<proteinExistence type="predicted"/>
<reference evidence="1 2" key="1">
    <citation type="submission" date="2023-04" db="EMBL/GenBank/DDBJ databases">
        <title>Nanopore sequencing of Janthinobacterium from water.</title>
        <authorList>
            <person name="Ciuchcinski K."/>
            <person name="Rokowska A."/>
            <person name="Dziewit L."/>
        </authorList>
    </citation>
    <scope>NUCLEOTIDE SEQUENCE [LARGE SCALE GENOMIC DNA]</scope>
    <source>
        <strain evidence="1 2">DEMB2</strain>
    </source>
</reference>
<keyword evidence="2" id="KW-1185">Reference proteome</keyword>